<proteinExistence type="predicted"/>
<accession>A0ABY4AJG7</accession>
<feature type="domain" description="DUF4214" evidence="1">
    <location>
        <begin position="10"/>
        <end position="58"/>
    </location>
</feature>
<evidence type="ECO:0000259" key="1">
    <source>
        <dbReference type="Pfam" id="PF13946"/>
    </source>
</evidence>
<dbReference type="Pfam" id="PF13946">
    <property type="entry name" value="DUF4214"/>
    <property type="match status" value="1"/>
</dbReference>
<dbReference type="InterPro" id="IPR025282">
    <property type="entry name" value="DUF4214"/>
</dbReference>
<reference evidence="2 3" key="1">
    <citation type="submission" date="2020-11" db="EMBL/GenBank/DDBJ databases">
        <title>Algicoccus daihaiensis sp.nov., isolated from Daihai Lake in Inner Mongolia.</title>
        <authorList>
            <person name="Kai J."/>
        </authorList>
    </citation>
    <scope>NUCLEOTIDE SEQUENCE [LARGE SCALE GENOMIC DNA]</scope>
    <source>
        <strain evidence="3">f23</strain>
    </source>
</reference>
<keyword evidence="3" id="KW-1185">Reference proteome</keyword>
<protein>
    <submittedName>
        <fullName evidence="2">DUF4214 domain-containing protein</fullName>
    </submittedName>
</protein>
<gene>
    <name evidence="2" type="ORF">DHf2319_00320</name>
</gene>
<dbReference type="Proteomes" id="UP000831607">
    <property type="component" value="Chromosome"/>
</dbReference>
<dbReference type="RefSeq" id="WP_243478830.1">
    <property type="nucleotide sequence ID" value="NZ_CP063982.1"/>
</dbReference>
<evidence type="ECO:0000313" key="3">
    <source>
        <dbReference type="Proteomes" id="UP000831607"/>
    </source>
</evidence>
<sequence length="829" mass="84319">MSVVTVEMQNQVSELYITFFGRAPDAEGMGHWVQALANGATVEEIGTAFANSPEFVSNYGGLTPAEAINKFYVNTLNRDADDAGLEYWENLIVNQGVSFATVAYSIVNTAFAGEGNPNVNQDDVALVNNKVTIAKYFSLDLASNDFALAQTAFVGIDDTQASVDAKEAELDAEVNAGTTYTLTTGIDVITGGSNGDTFIGQTGATAAETTIQAGDRINGGGGTNEFDIYLGAATMAPMTVSNVQNFYLQSIVDTTGVNFLNVSGAQQIWNNASTKDLVVTNVQSLATVGLKNVTGGPAELTTVVFNAELLEGTDNVVNIVTSGSADAGVISADDGSAGGGVETFAISAVGTNKIKTLDFGTDAKNLTISGDGNLTVTDTIANVTNIDGTAATGKLGLNSAVAKVVIATGSGADTVTLSYANAGAGVTKETSVNLGDGNDTLKITLLETAAKIAAGATFNGGEGTDVLNYAYGDLVNATTGKQFSSFEVVDLVGGGGTYELATLEANNTIGELRVSGELRAAAVANNLAKGASVDFSGADAVQQLTVNVKGATDPGSINNVLDINLAGKANVVTGVIVVDNVQTINIDSSTTATSGISSIANTIDALTAAKATSINFTGANQLTVTAFTNSTVVGLIDASEMTGKFIMTNADASTNATLILGGSAADTLRANGVDGSIVQGNSAADTIYLNTTADKVSILNYEAQSDSTGAAWDMVDGFSALKADNSIEDKIDVSFLGFTGAEATVAATSKATLTDSGLNSTFSISAANAASFFTNSGVQTGVVFQKSGTDHTFVFIDANKDGAWEAASDMAILLDGDTGNLAAGNFVFA</sequence>
<name>A0ABY4AJG7_9BURK</name>
<dbReference type="Gene3D" id="1.10.3130.20">
    <property type="entry name" value="Phycobilisome linker domain"/>
    <property type="match status" value="1"/>
</dbReference>
<evidence type="ECO:0000313" key="2">
    <source>
        <dbReference type="EMBL" id="UOD50428.1"/>
    </source>
</evidence>
<dbReference type="EMBL" id="CP063982">
    <property type="protein sequence ID" value="UOD50428.1"/>
    <property type="molecule type" value="Genomic_DNA"/>
</dbReference>
<dbReference type="InterPro" id="IPR038255">
    <property type="entry name" value="PBS_linker_sf"/>
</dbReference>
<organism evidence="2 3">
    <name type="scientific">Orrella daihaiensis</name>
    <dbReference type="NCBI Taxonomy" id="2782176"/>
    <lineage>
        <taxon>Bacteria</taxon>
        <taxon>Pseudomonadati</taxon>
        <taxon>Pseudomonadota</taxon>
        <taxon>Betaproteobacteria</taxon>
        <taxon>Burkholderiales</taxon>
        <taxon>Alcaligenaceae</taxon>
        <taxon>Orrella</taxon>
    </lineage>
</organism>